<reference evidence="1 2" key="1">
    <citation type="submission" date="2018-08" db="EMBL/GenBank/DDBJ databases">
        <title>Genome and evolution of the arbuscular mycorrhizal fungus Diversispora epigaea (formerly Glomus versiforme) and its bacterial endosymbionts.</title>
        <authorList>
            <person name="Sun X."/>
            <person name="Fei Z."/>
            <person name="Harrison M."/>
        </authorList>
    </citation>
    <scope>NUCLEOTIDE SEQUENCE [LARGE SCALE GENOMIC DNA]</scope>
    <source>
        <strain evidence="1 2">IT104</strain>
    </source>
</reference>
<proteinExistence type="predicted"/>
<comment type="caution">
    <text evidence="1">The sequence shown here is derived from an EMBL/GenBank/DDBJ whole genome shotgun (WGS) entry which is preliminary data.</text>
</comment>
<name>A0A397ILH4_9GLOM</name>
<protein>
    <submittedName>
        <fullName evidence="1">Uncharacterized protein</fullName>
    </submittedName>
</protein>
<keyword evidence="2" id="KW-1185">Reference proteome</keyword>
<dbReference type="OrthoDB" id="6718656at2759"/>
<dbReference type="AlphaFoldDB" id="A0A397ILH4"/>
<dbReference type="EMBL" id="PQFF01000211">
    <property type="protein sequence ID" value="RHZ73873.1"/>
    <property type="molecule type" value="Genomic_DNA"/>
</dbReference>
<dbReference type="Proteomes" id="UP000266861">
    <property type="component" value="Unassembled WGS sequence"/>
</dbReference>
<organism evidence="1 2">
    <name type="scientific">Diversispora epigaea</name>
    <dbReference type="NCBI Taxonomy" id="1348612"/>
    <lineage>
        <taxon>Eukaryota</taxon>
        <taxon>Fungi</taxon>
        <taxon>Fungi incertae sedis</taxon>
        <taxon>Mucoromycota</taxon>
        <taxon>Glomeromycotina</taxon>
        <taxon>Glomeromycetes</taxon>
        <taxon>Diversisporales</taxon>
        <taxon>Diversisporaceae</taxon>
        <taxon>Diversispora</taxon>
    </lineage>
</organism>
<accession>A0A397ILH4</accession>
<sequence length="103" mass="12119">MMRSDENANQWEIWTEWIDMPEEVFLFYKSTQVALKKLINSQKIVNSNFQCRNKYVLPIFASDIYSVRIIMWVKIPFANSAYNSELAVDIFNGLRPKFNKGSS</sequence>
<gene>
    <name evidence="1" type="ORF">Glove_228g117</name>
</gene>
<evidence type="ECO:0000313" key="2">
    <source>
        <dbReference type="Proteomes" id="UP000266861"/>
    </source>
</evidence>
<evidence type="ECO:0000313" key="1">
    <source>
        <dbReference type="EMBL" id="RHZ73873.1"/>
    </source>
</evidence>